<dbReference type="CDD" id="cd21865">
    <property type="entry name" value="DEUBAD_NFRKB"/>
    <property type="match status" value="1"/>
</dbReference>
<dbReference type="EMBL" id="JBBPBK010000007">
    <property type="protein sequence ID" value="KAK9281778.1"/>
    <property type="molecule type" value="Genomic_DNA"/>
</dbReference>
<feature type="compositionally biased region" description="Basic and acidic residues" evidence="3">
    <location>
        <begin position="429"/>
        <end position="446"/>
    </location>
</feature>
<evidence type="ECO:0000313" key="6">
    <source>
        <dbReference type="Proteomes" id="UP001415857"/>
    </source>
</evidence>
<dbReference type="PROSITE" id="PS51916">
    <property type="entry name" value="DEUBAD"/>
    <property type="match status" value="1"/>
</dbReference>
<dbReference type="InterPro" id="IPR024867">
    <property type="entry name" value="NFRKB"/>
</dbReference>
<evidence type="ECO:0000256" key="3">
    <source>
        <dbReference type="SAM" id="MobiDB-lite"/>
    </source>
</evidence>
<feature type="compositionally biased region" description="Basic residues" evidence="3">
    <location>
        <begin position="625"/>
        <end position="638"/>
    </location>
</feature>
<feature type="domain" description="DEUBAD" evidence="4">
    <location>
        <begin position="68"/>
        <end position="181"/>
    </location>
</feature>
<accession>A0AAP0RPE6</accession>
<feature type="compositionally biased region" description="Low complexity" evidence="3">
    <location>
        <begin position="9"/>
        <end position="20"/>
    </location>
</feature>
<dbReference type="PANTHER" id="PTHR13052:SF3">
    <property type="entry name" value="NUCLEAR FACTOR RELATED TO KAPPA-B-BINDING PROTEIN"/>
    <property type="match status" value="1"/>
</dbReference>
<comment type="subcellular location">
    <subcellularLocation>
        <location evidence="1">Nucleus</location>
    </subcellularLocation>
</comment>
<feature type="region of interest" description="Disordered" evidence="3">
    <location>
        <begin position="592"/>
        <end position="648"/>
    </location>
</feature>
<comment type="caution">
    <text evidence="5">The sequence shown here is derived from an EMBL/GenBank/DDBJ whole genome shotgun (WGS) entry which is preliminary data.</text>
</comment>
<dbReference type="Proteomes" id="UP001415857">
    <property type="component" value="Unassembled WGS sequence"/>
</dbReference>
<feature type="region of interest" description="Disordered" evidence="3">
    <location>
        <begin position="1"/>
        <end position="20"/>
    </location>
</feature>
<sequence>MGPLKIGHRISSSRSHCRQSSYSSNVEGLEMEGNHVSEPDSGGDSDDCELTEVRCELGVVEGQLCNIPYELYDLQDLKDILSLDTWNLCLTDEERFSLSAYLPDMDQQTFWLTMKELLGGSNLFFGNPTDIFFKRLKSGLYPPKVTCFREGLQLLQRRMHYHLLRSYHENMGKTFINMRRVWDQCTTKAGIEERVYIWTRRKNHGEYDLLDLGGFPKDGYLSSKEVNADASMCHFSKRMKSLESKRTNKILPSLPANGMKYVTSNSSGKGILKIKASGSSSFQNHNLRSTLERCRPAPKGVLKTVSKVPSTQLEQPRMVTKRLQPTLLVDTQGLPDSRFSSLPETVYKCDAGGFGESPFRWQEIVGGGVHGTLEQPQCILSQHKTGILGCNTRPGKYSEIFIRKTKREKILSLDAITDLQGHKLFGSDSGKRKGDERGPNKEYESSMDFTDARKHACGSEIFWQNLGAENREFSLRSFEQYPFGIQCYDGEPHTNPVREEHITSSPRISEIVSRIPNIGIGEHEKFMESSERMKGQTDVSFGGLENLHSIPGVSEGLQDELVCPLTYKRRKVIPGVSEGLQDELVRPLTYKRRKASEKRSSSDFGKPLTVGADLKSATPKELNHHVGKSAKAVKTKLKGWKDQSLNNE</sequence>
<dbReference type="InterPro" id="IPR044867">
    <property type="entry name" value="DEUBAD_dom"/>
</dbReference>
<reference evidence="5 6" key="1">
    <citation type="journal article" date="2024" name="Plant J.">
        <title>Genome sequences and population genomics reveal climatic adaptation and genomic divergence between two closely related sweetgum species.</title>
        <authorList>
            <person name="Xu W.Q."/>
            <person name="Ren C.Q."/>
            <person name="Zhang X.Y."/>
            <person name="Comes H.P."/>
            <person name="Liu X.H."/>
            <person name="Li Y.G."/>
            <person name="Kettle C.J."/>
            <person name="Jalonen R."/>
            <person name="Gaisberger H."/>
            <person name="Ma Y.Z."/>
            <person name="Qiu Y.X."/>
        </authorList>
    </citation>
    <scope>NUCLEOTIDE SEQUENCE [LARGE SCALE GENOMIC DNA]</scope>
    <source>
        <strain evidence="5">Hangzhou</strain>
    </source>
</reference>
<gene>
    <name evidence="5" type="ORF">L1049_004684</name>
</gene>
<dbReference type="AlphaFoldDB" id="A0AAP0RPE6"/>
<evidence type="ECO:0000256" key="2">
    <source>
        <dbReference type="ARBA" id="ARBA00023242"/>
    </source>
</evidence>
<evidence type="ECO:0000313" key="5">
    <source>
        <dbReference type="EMBL" id="KAK9281778.1"/>
    </source>
</evidence>
<proteinExistence type="predicted"/>
<dbReference type="GO" id="GO:0031011">
    <property type="term" value="C:Ino80 complex"/>
    <property type="evidence" value="ECO:0007669"/>
    <property type="project" value="InterPro"/>
</dbReference>
<protein>
    <recommendedName>
        <fullName evidence="4">DEUBAD domain-containing protein</fullName>
    </recommendedName>
</protein>
<keyword evidence="6" id="KW-1185">Reference proteome</keyword>
<keyword evidence="2" id="KW-0539">Nucleus</keyword>
<name>A0AAP0RPE6_LIQFO</name>
<evidence type="ECO:0000259" key="4">
    <source>
        <dbReference type="PROSITE" id="PS51916"/>
    </source>
</evidence>
<evidence type="ECO:0000256" key="1">
    <source>
        <dbReference type="ARBA" id="ARBA00004123"/>
    </source>
</evidence>
<feature type="region of interest" description="Disordered" evidence="3">
    <location>
        <begin position="424"/>
        <end position="446"/>
    </location>
</feature>
<dbReference type="PANTHER" id="PTHR13052">
    <property type="entry name" value="NFRKB-RELATED"/>
    <property type="match status" value="1"/>
</dbReference>
<organism evidence="5 6">
    <name type="scientific">Liquidambar formosana</name>
    <name type="common">Formosan gum</name>
    <dbReference type="NCBI Taxonomy" id="63359"/>
    <lineage>
        <taxon>Eukaryota</taxon>
        <taxon>Viridiplantae</taxon>
        <taxon>Streptophyta</taxon>
        <taxon>Embryophyta</taxon>
        <taxon>Tracheophyta</taxon>
        <taxon>Spermatophyta</taxon>
        <taxon>Magnoliopsida</taxon>
        <taxon>eudicotyledons</taxon>
        <taxon>Gunneridae</taxon>
        <taxon>Pentapetalae</taxon>
        <taxon>Saxifragales</taxon>
        <taxon>Altingiaceae</taxon>
        <taxon>Liquidambar</taxon>
    </lineage>
</organism>